<dbReference type="PANTHER" id="PTHR12526">
    <property type="entry name" value="GLYCOSYLTRANSFERASE"/>
    <property type="match status" value="1"/>
</dbReference>
<dbReference type="SUPFAM" id="SSF53756">
    <property type="entry name" value="UDP-Glycosyltransferase/glycogen phosphorylase"/>
    <property type="match status" value="1"/>
</dbReference>
<organism evidence="1 2">
    <name type="scientific">Subtercola boreus</name>
    <dbReference type="NCBI Taxonomy" id="120213"/>
    <lineage>
        <taxon>Bacteria</taxon>
        <taxon>Bacillati</taxon>
        <taxon>Actinomycetota</taxon>
        <taxon>Actinomycetes</taxon>
        <taxon>Micrococcales</taxon>
        <taxon>Microbacteriaceae</taxon>
        <taxon>Subtercola</taxon>
    </lineage>
</organism>
<comment type="caution">
    <text evidence="1">The sequence shown here is derived from an EMBL/GenBank/DDBJ whole genome shotgun (WGS) entry which is preliminary data.</text>
</comment>
<evidence type="ECO:0000313" key="1">
    <source>
        <dbReference type="EMBL" id="RFA16447.1"/>
    </source>
</evidence>
<dbReference type="Pfam" id="PF13692">
    <property type="entry name" value="Glyco_trans_1_4"/>
    <property type="match status" value="1"/>
</dbReference>
<dbReference type="CDD" id="cd03801">
    <property type="entry name" value="GT4_PimA-like"/>
    <property type="match status" value="1"/>
</dbReference>
<accession>A0A3E0W5N6</accession>
<sequence>MAFQDFAAPPARVDRVIVHQFDPARPSPGGIDTCLRGICRYLPVGEIVAIVGVDTGHGPAGRQNGRWERHRVGEQEFWFLPVVSLDPADQARRIPHSVRLIAGIIRHRRRLPKRDMVQVHRMDSALVLRSLLPGPQTYCVHTQEDGLTGGTSDSFWRFLGTAHKKFEQSVVRNASKVIVFNEEYAAVVHRWNPRTVFSPTWYDPALIRKNGTHENEKTLLWVGRLEVPKDPALAVGVLAALAERDPDEPWRLDLLGSGTLEADVTAVIAALPAEVAERVTLVGRVAPDDVAERLSHAGLFLMTSHAGYEGYPRVLVEAMASGLPAVVTDGSDTGALVKDGVTGFTTGRDPLQIAEKVIAAAGLDRDTVIAAVAGKDAPTLIAKTFFSKATSSTTLDKENAL</sequence>
<dbReference type="EMBL" id="NBXB01000011">
    <property type="protein sequence ID" value="RFA16447.1"/>
    <property type="molecule type" value="Genomic_DNA"/>
</dbReference>
<proteinExistence type="predicted"/>
<protein>
    <submittedName>
        <fullName evidence="1">Uncharacterized protein</fullName>
    </submittedName>
</protein>
<name>A0A3E0W5N6_9MICO</name>
<dbReference type="RefSeq" id="WP_116410310.1">
    <property type="nucleotide sequence ID" value="NZ_NBXB01000011.1"/>
</dbReference>
<dbReference type="AlphaFoldDB" id="A0A3E0W5N6"/>
<dbReference type="OrthoDB" id="9802525at2"/>
<dbReference type="Proteomes" id="UP000256541">
    <property type="component" value="Unassembled WGS sequence"/>
</dbReference>
<gene>
    <name evidence="1" type="ORF">B7R22_02880</name>
</gene>
<reference evidence="1 2" key="1">
    <citation type="submission" date="2017-04" db="EMBL/GenBank/DDBJ databases">
        <title>Comparative genome analysis of Subtercola boreus.</title>
        <authorList>
            <person name="Cho Y.-J."/>
            <person name="Cho A."/>
            <person name="Kim O.-S."/>
            <person name="Lee J.-I."/>
        </authorList>
    </citation>
    <scope>NUCLEOTIDE SEQUENCE [LARGE SCALE GENOMIC DNA]</scope>
    <source>
        <strain evidence="1 2">P27479</strain>
    </source>
</reference>
<dbReference type="Gene3D" id="3.40.50.2000">
    <property type="entry name" value="Glycogen Phosphorylase B"/>
    <property type="match status" value="2"/>
</dbReference>
<evidence type="ECO:0000313" key="2">
    <source>
        <dbReference type="Proteomes" id="UP000256541"/>
    </source>
</evidence>